<feature type="transmembrane region" description="Helical" evidence="2">
    <location>
        <begin position="325"/>
        <end position="345"/>
    </location>
</feature>
<feature type="region of interest" description="Disordered" evidence="1">
    <location>
        <begin position="465"/>
        <end position="504"/>
    </location>
</feature>
<proteinExistence type="predicted"/>
<comment type="caution">
    <text evidence="3">The sequence shown here is derived from an EMBL/GenBank/DDBJ whole genome shotgun (WGS) entry which is preliminary data.</text>
</comment>
<keyword evidence="2" id="KW-1133">Transmembrane helix</keyword>
<feature type="transmembrane region" description="Helical" evidence="2">
    <location>
        <begin position="400"/>
        <end position="421"/>
    </location>
</feature>
<dbReference type="SUPFAM" id="SSF48452">
    <property type="entry name" value="TPR-like"/>
    <property type="match status" value="1"/>
</dbReference>
<evidence type="ECO:0000313" key="3">
    <source>
        <dbReference type="EMBL" id="NUU26705.1"/>
    </source>
</evidence>
<dbReference type="InterPro" id="IPR011990">
    <property type="entry name" value="TPR-like_helical_dom_sf"/>
</dbReference>
<keyword evidence="2" id="KW-0472">Membrane</keyword>
<gene>
    <name evidence="3" type="ORF">HP467_01045</name>
</gene>
<dbReference type="EMBL" id="JABMCG010000051">
    <property type="protein sequence ID" value="NUU26705.1"/>
    <property type="molecule type" value="Genomic_DNA"/>
</dbReference>
<keyword evidence="2" id="KW-0812">Transmembrane</keyword>
<evidence type="ECO:0000256" key="2">
    <source>
        <dbReference type="SAM" id="Phobius"/>
    </source>
</evidence>
<evidence type="ECO:0000313" key="4">
    <source>
        <dbReference type="Proteomes" id="UP000539146"/>
    </source>
</evidence>
<reference evidence="3 4" key="1">
    <citation type="submission" date="2020-05" db="EMBL/GenBank/DDBJ databases">
        <title>Genome Sequencing of Type Strains.</title>
        <authorList>
            <person name="Lemaire J.F."/>
            <person name="Inderbitzin P."/>
            <person name="Gregorio O.A."/>
            <person name="Collins S.B."/>
            <person name="Wespe N."/>
            <person name="Knight-Connoni V."/>
        </authorList>
    </citation>
    <scope>NUCLEOTIDE SEQUENCE [LARGE SCALE GENOMIC DNA]</scope>
    <source>
        <strain evidence="3 4">DSM 20512</strain>
    </source>
</reference>
<feature type="compositionally biased region" description="Low complexity" evidence="1">
    <location>
        <begin position="491"/>
        <end position="504"/>
    </location>
</feature>
<dbReference type="AlphaFoldDB" id="A0A850DQA5"/>
<feature type="transmembrane region" description="Helical" evidence="2">
    <location>
        <begin position="442"/>
        <end position="462"/>
    </location>
</feature>
<feature type="compositionally biased region" description="Polar residues" evidence="1">
    <location>
        <begin position="536"/>
        <end position="546"/>
    </location>
</feature>
<protein>
    <submittedName>
        <fullName evidence="3">Tetratricopeptide repeat protein</fullName>
    </submittedName>
</protein>
<accession>A0A850DQA5</accession>
<sequence>MSSDATESVVARAGSLRALGQLDAAERLLQDALGTAPGDAALLTEWAALLQARGDLLQAEQAARSALQAAPDTLPPYLRLVAVLIVAGRAPEALTITSQLVGMAPDVAGVWAQHALASIDGRGRRIEQVRHAYHRALELEPGSPDWHTVAAVCERVHGNTGLARGFVAAGLERAPQHPALLALRAEYAPVAEQPGLLLDLLVTNPGDEESRELLDAAVTWERRAASAVALVPVVVAAVALAGPGLPGAVAATVAAAGGAAAVWAALRRYRRRRDRLPASYLATLSRRGSVVARWAAMVTTGLVVLGVAVRWVAVGVDGPAWELASAWVLGTAVVAGLLSVAAPLPGDDRVLRAARARTGRVLWGVGWRFGSLRQELALWTGLGAGVLGLVVAATGSSDGAPSGLVTAAAWPIALVTATAFVEAVRAGRFAPQRYLRSLGIRYRLLALAGLTIGLVAIGAVALQPPGARGTSDREPAPVSTFTVPGAPAPGSPAHGSPSSGSPVPVPSFSVPSFSVPSFSVPSFSVPSFDVPTVPPQSRSVSVPTPG</sequence>
<dbReference type="Gene3D" id="1.25.40.10">
    <property type="entry name" value="Tetratricopeptide repeat domain"/>
    <property type="match status" value="1"/>
</dbReference>
<feature type="transmembrane region" description="Helical" evidence="2">
    <location>
        <begin position="224"/>
        <end position="242"/>
    </location>
</feature>
<dbReference type="Proteomes" id="UP000539146">
    <property type="component" value="Unassembled WGS sequence"/>
</dbReference>
<organism evidence="3 4">
    <name type="scientific">Curtobacterium citreum</name>
    <dbReference type="NCBI Taxonomy" id="2036"/>
    <lineage>
        <taxon>Bacteria</taxon>
        <taxon>Bacillati</taxon>
        <taxon>Actinomycetota</taxon>
        <taxon>Actinomycetes</taxon>
        <taxon>Micrococcales</taxon>
        <taxon>Microbacteriaceae</taxon>
        <taxon>Curtobacterium</taxon>
    </lineage>
</organism>
<name>A0A850DQA5_9MICO</name>
<feature type="transmembrane region" description="Helical" evidence="2">
    <location>
        <begin position="248"/>
        <end position="266"/>
    </location>
</feature>
<feature type="region of interest" description="Disordered" evidence="1">
    <location>
        <begin position="525"/>
        <end position="546"/>
    </location>
</feature>
<feature type="transmembrane region" description="Helical" evidence="2">
    <location>
        <begin position="376"/>
        <end position="394"/>
    </location>
</feature>
<evidence type="ECO:0000256" key="1">
    <source>
        <dbReference type="SAM" id="MobiDB-lite"/>
    </source>
</evidence>
<dbReference type="RefSeq" id="WP_175324914.1">
    <property type="nucleotide sequence ID" value="NZ_BAAAWP010000001.1"/>
</dbReference>
<feature type="transmembrane region" description="Helical" evidence="2">
    <location>
        <begin position="294"/>
        <end position="313"/>
    </location>
</feature>